<evidence type="ECO:0000256" key="13">
    <source>
        <dbReference type="PIRSR" id="PIRSR615500-1"/>
    </source>
</evidence>
<feature type="active site" description="Charge relay system" evidence="13 14">
    <location>
        <position position="403"/>
    </location>
</feature>
<feature type="transmembrane region" description="Helical" evidence="16">
    <location>
        <begin position="702"/>
        <end position="720"/>
    </location>
</feature>
<dbReference type="Gene3D" id="2.60.120.260">
    <property type="entry name" value="Galactose-binding domain-like"/>
    <property type="match status" value="1"/>
</dbReference>
<evidence type="ECO:0000256" key="15">
    <source>
        <dbReference type="SAM" id="MobiDB-lite"/>
    </source>
</evidence>
<comment type="similarity">
    <text evidence="2">Belongs to the peptidase S8 family. Furin subfamily.</text>
</comment>
<dbReference type="Pfam" id="PF01483">
    <property type="entry name" value="P_proprotein"/>
    <property type="match status" value="1"/>
</dbReference>
<dbReference type="PROSITE" id="PS51892">
    <property type="entry name" value="SUBTILASE"/>
    <property type="match status" value="1"/>
</dbReference>
<dbReference type="AlphaFoldDB" id="A0A1R1YFI6"/>
<evidence type="ECO:0000256" key="14">
    <source>
        <dbReference type="PROSITE-ProRule" id="PRU01240"/>
    </source>
</evidence>
<evidence type="ECO:0000256" key="11">
    <source>
        <dbReference type="ARBA" id="ARBA00023145"/>
    </source>
</evidence>
<keyword evidence="12" id="KW-0325">Glycoprotein</keyword>
<feature type="compositionally biased region" description="Basic and acidic residues" evidence="15">
    <location>
        <begin position="661"/>
        <end position="673"/>
    </location>
</feature>
<evidence type="ECO:0000256" key="17">
    <source>
        <dbReference type="SAM" id="SignalP"/>
    </source>
</evidence>
<keyword evidence="5 17" id="KW-0732">Signal</keyword>
<dbReference type="PANTHER" id="PTHR42884">
    <property type="entry name" value="PROPROTEIN CONVERTASE SUBTILISIN/KEXIN-RELATED"/>
    <property type="match status" value="1"/>
</dbReference>
<feature type="region of interest" description="Disordered" evidence="15">
    <location>
        <begin position="887"/>
        <end position="928"/>
    </location>
</feature>
<evidence type="ECO:0000256" key="9">
    <source>
        <dbReference type="ARBA" id="ARBA00022989"/>
    </source>
</evidence>
<feature type="compositionally biased region" description="Polar residues" evidence="15">
    <location>
        <begin position="779"/>
        <end position="801"/>
    </location>
</feature>
<dbReference type="Proteomes" id="UP000187283">
    <property type="component" value="Unassembled WGS sequence"/>
</dbReference>
<dbReference type="InterPro" id="IPR002884">
    <property type="entry name" value="P_dom"/>
</dbReference>
<evidence type="ECO:0000256" key="1">
    <source>
        <dbReference type="ARBA" id="ARBA00004370"/>
    </source>
</evidence>
<keyword evidence="6 14" id="KW-0378">Hydrolase</keyword>
<dbReference type="OrthoDB" id="300641at2759"/>
<dbReference type="EMBL" id="LSSN01000131">
    <property type="protein sequence ID" value="OMJ25670.1"/>
    <property type="molecule type" value="Genomic_DNA"/>
</dbReference>
<comment type="subcellular location">
    <subcellularLocation>
        <location evidence="1">Membrane</location>
    </subcellularLocation>
</comment>
<feature type="active site" description="Charge relay system" evidence="13 14">
    <location>
        <position position="193"/>
    </location>
</feature>
<keyword evidence="20" id="KW-1185">Reference proteome</keyword>
<dbReference type="GO" id="GO:0004252">
    <property type="term" value="F:serine-type endopeptidase activity"/>
    <property type="evidence" value="ECO:0007669"/>
    <property type="project" value="UniProtKB-UniRule"/>
</dbReference>
<feature type="transmembrane region" description="Helical" evidence="16">
    <location>
        <begin position="814"/>
        <end position="832"/>
    </location>
</feature>
<dbReference type="CDD" id="cd04059">
    <property type="entry name" value="Peptidases_S8_Protein_convertases_Kexins_Furin-like"/>
    <property type="match status" value="1"/>
</dbReference>
<dbReference type="PROSITE" id="PS00137">
    <property type="entry name" value="SUBTILASE_HIS"/>
    <property type="match status" value="1"/>
</dbReference>
<protein>
    <submittedName>
        <fullName evidence="19">Protease KEX1</fullName>
    </submittedName>
</protein>
<dbReference type="GO" id="GO:0005802">
    <property type="term" value="C:trans-Golgi network"/>
    <property type="evidence" value="ECO:0007669"/>
    <property type="project" value="TreeGrafter"/>
</dbReference>
<dbReference type="FunFam" id="3.40.50.200:FF:000005">
    <property type="entry name" value="Proprotein convertase subtilisin/kexin type 7"/>
    <property type="match status" value="1"/>
</dbReference>
<dbReference type="PROSITE" id="PS51829">
    <property type="entry name" value="P_HOMO_B"/>
    <property type="match status" value="1"/>
</dbReference>
<dbReference type="GO" id="GO:0016485">
    <property type="term" value="P:protein processing"/>
    <property type="evidence" value="ECO:0007669"/>
    <property type="project" value="TreeGrafter"/>
</dbReference>
<feature type="signal peptide" evidence="17">
    <location>
        <begin position="1"/>
        <end position="27"/>
    </location>
</feature>
<feature type="compositionally biased region" description="Polar residues" evidence="15">
    <location>
        <begin position="891"/>
        <end position="913"/>
    </location>
</feature>
<evidence type="ECO:0000313" key="19">
    <source>
        <dbReference type="EMBL" id="OMJ25670.1"/>
    </source>
</evidence>
<dbReference type="SUPFAM" id="SSF52743">
    <property type="entry name" value="Subtilisin-like"/>
    <property type="match status" value="1"/>
</dbReference>
<gene>
    <name evidence="19" type="ORF">AYI70_g737</name>
</gene>
<dbReference type="InterPro" id="IPR000209">
    <property type="entry name" value="Peptidase_S8/S53_dom"/>
</dbReference>
<dbReference type="InterPro" id="IPR008979">
    <property type="entry name" value="Galactose-bd-like_sf"/>
</dbReference>
<organism evidence="19 20">
    <name type="scientific">Smittium culicis</name>
    <dbReference type="NCBI Taxonomy" id="133412"/>
    <lineage>
        <taxon>Eukaryota</taxon>
        <taxon>Fungi</taxon>
        <taxon>Fungi incertae sedis</taxon>
        <taxon>Zoopagomycota</taxon>
        <taxon>Kickxellomycotina</taxon>
        <taxon>Harpellomycetes</taxon>
        <taxon>Harpellales</taxon>
        <taxon>Legeriomycetaceae</taxon>
        <taxon>Smittium</taxon>
    </lineage>
</organism>
<keyword evidence="8" id="KW-0106">Calcium</keyword>
<dbReference type="STRING" id="133412.A0A1R1YFI6"/>
<evidence type="ECO:0000256" key="16">
    <source>
        <dbReference type="SAM" id="Phobius"/>
    </source>
</evidence>
<keyword evidence="7 14" id="KW-0720">Serine protease</keyword>
<dbReference type="PANTHER" id="PTHR42884:SF14">
    <property type="entry name" value="NEUROENDOCRINE CONVERTASE 1"/>
    <property type="match status" value="1"/>
</dbReference>
<keyword evidence="10 16" id="KW-0472">Membrane</keyword>
<dbReference type="InterPro" id="IPR022398">
    <property type="entry name" value="Peptidase_S8_His-AS"/>
</dbReference>
<sequence length="928" mass="102305">MKLNNNKFLSYLLALLPLLQTAQVAASSNERDELVKRWLKMESDSGPEFPENFQKPGYNYFHAKFSSTDEKVARDFAKKNDLEYISRLGMLPDRYVFKKDSKANNSTTVKRADFLNADKLIDFEAAKTSHVLKRRSIADINPRDWRDTIKISDPMFDKQWHLINNFSKGNDINVTGVWEMGVTGLGVTVALIDDGLDYTSEDLFKNFNIEGSYDFNDNTKLPTPRLGDDYHGTRCAGQIAAIRNKVCGVGVAYNSKVSGIRMLSGPVSELAEISALNYKYNVNDIYSCSWGPTDDGATVQAPTKPMLEAIINGISNGRNGLGNIFVFATGNGGRSDDNCNFDGYTNSIYTVSIGAIDYQNAHPDYSESCSAQLAVTYSSGGGKRIVTSDLGLSGCTESHGGTSAAAPLAAGIFALVLSVRPDLSWRDVQQLIVDTAVPISELDTDWDTVANGRKFNHKFGFGKLDSYQIVKKAMYFDNLANQTVIEIPVVESNLVIPDLKDDKSKKGITSSVKVDSSAIKKANFKKLEHITVKVKIEHTYRGNIYVKLTSPEGVVSELATPRLHDRDIKGLDGWTFMSVKHWGGKVEGEWKLNVGNSIEEKHTGTLVNWEIKFFGESNTTPPTKKAPILNQKPENENSSSDESIPPFSDTKPSTPQGSKPSDSKAPQDNKGVDSTKPNSDVTNKQAEFDTSKIYVGLSQPEFISLVVLILALVGAIIYLVTRLSRSRKYGGSSWSALSSTEANNINGLLFQEDEFDPDDDGLGIGHNNDETFRFYEMPSASSRRNSDGNNRYSDSTSAYDNDTNDETHIGSPEFISLVVLILALVGAIIYLVTRLSRSRKYGGSSWSALSSTEANNINGLLFQEDEFDPDDDGLGIGHNNDETFRFYEMPSASSRRNSDGNNRYSDSTSAYDNDTNDETHIGSVEYSK</sequence>
<evidence type="ECO:0000256" key="8">
    <source>
        <dbReference type="ARBA" id="ARBA00022837"/>
    </source>
</evidence>
<feature type="domain" description="P/Homo B" evidence="18">
    <location>
        <begin position="479"/>
        <end position="619"/>
    </location>
</feature>
<dbReference type="InterPro" id="IPR034182">
    <property type="entry name" value="Kexin/furin"/>
</dbReference>
<dbReference type="PROSITE" id="PS00138">
    <property type="entry name" value="SUBTILASE_SER"/>
    <property type="match status" value="1"/>
</dbReference>
<accession>A0A1R1YFI6</accession>
<evidence type="ECO:0000256" key="6">
    <source>
        <dbReference type="ARBA" id="ARBA00022801"/>
    </source>
</evidence>
<evidence type="ECO:0000259" key="18">
    <source>
        <dbReference type="PROSITE" id="PS51829"/>
    </source>
</evidence>
<comment type="caution">
    <text evidence="19">The sequence shown here is derived from an EMBL/GenBank/DDBJ whole genome shotgun (WGS) entry which is preliminary data.</text>
</comment>
<evidence type="ECO:0000256" key="4">
    <source>
        <dbReference type="ARBA" id="ARBA00022692"/>
    </source>
</evidence>
<keyword evidence="9 16" id="KW-1133">Transmembrane helix</keyword>
<dbReference type="InterPro" id="IPR023828">
    <property type="entry name" value="Peptidase_S8_Ser-AS"/>
</dbReference>
<dbReference type="SUPFAM" id="SSF49785">
    <property type="entry name" value="Galactose-binding domain-like"/>
    <property type="match status" value="1"/>
</dbReference>
<reference evidence="19 20" key="1">
    <citation type="submission" date="2017-01" db="EMBL/GenBank/DDBJ databases">
        <authorList>
            <person name="Mah S.A."/>
            <person name="Swanson W.J."/>
            <person name="Moy G.W."/>
            <person name="Vacquier V.D."/>
        </authorList>
    </citation>
    <scope>NUCLEOTIDE SEQUENCE [LARGE SCALE GENOMIC DNA]</scope>
    <source>
        <strain evidence="19 20">GSMNP</strain>
    </source>
</reference>
<keyword evidence="4 16" id="KW-0812">Transmembrane</keyword>
<evidence type="ECO:0000256" key="12">
    <source>
        <dbReference type="ARBA" id="ARBA00023180"/>
    </source>
</evidence>
<feature type="chain" id="PRO_5010323482" evidence="17">
    <location>
        <begin position="28"/>
        <end position="928"/>
    </location>
</feature>
<feature type="region of interest" description="Disordered" evidence="15">
    <location>
        <begin position="618"/>
        <end position="683"/>
    </location>
</feature>
<evidence type="ECO:0000313" key="20">
    <source>
        <dbReference type="Proteomes" id="UP000187283"/>
    </source>
</evidence>
<name>A0A1R1YFI6_9FUNG</name>
<keyword evidence="3 14" id="KW-0645">Protease</keyword>
<evidence type="ECO:0000256" key="7">
    <source>
        <dbReference type="ARBA" id="ARBA00022825"/>
    </source>
</evidence>
<dbReference type="InterPro" id="IPR015500">
    <property type="entry name" value="Peptidase_S8_subtilisin-rel"/>
</dbReference>
<feature type="region of interest" description="Disordered" evidence="15">
    <location>
        <begin position="778"/>
        <end position="805"/>
    </location>
</feature>
<evidence type="ECO:0000256" key="5">
    <source>
        <dbReference type="ARBA" id="ARBA00022729"/>
    </source>
</evidence>
<dbReference type="InterPro" id="IPR036852">
    <property type="entry name" value="Peptidase_S8/S53_dom_sf"/>
</dbReference>
<dbReference type="GO" id="GO:0007323">
    <property type="term" value="P:peptide pheromone maturation"/>
    <property type="evidence" value="ECO:0007669"/>
    <property type="project" value="UniProtKB-ARBA"/>
</dbReference>
<dbReference type="GO" id="GO:0000139">
    <property type="term" value="C:Golgi membrane"/>
    <property type="evidence" value="ECO:0007669"/>
    <property type="project" value="TreeGrafter"/>
</dbReference>
<evidence type="ECO:0000256" key="10">
    <source>
        <dbReference type="ARBA" id="ARBA00023136"/>
    </source>
</evidence>
<dbReference type="FunFam" id="2.60.120.260:FF:000026">
    <property type="entry name" value="proprotein convertase subtilisin/kexin type 7"/>
    <property type="match status" value="1"/>
</dbReference>
<dbReference type="Pfam" id="PF00082">
    <property type="entry name" value="Peptidase_S8"/>
    <property type="match status" value="1"/>
</dbReference>
<feature type="active site" description="Charge relay system" evidence="13 14">
    <location>
        <position position="231"/>
    </location>
</feature>
<evidence type="ECO:0000256" key="2">
    <source>
        <dbReference type="ARBA" id="ARBA00005325"/>
    </source>
</evidence>
<proteinExistence type="inferred from homology"/>
<feature type="compositionally biased region" description="Polar residues" evidence="15">
    <location>
        <begin position="650"/>
        <end position="660"/>
    </location>
</feature>
<dbReference type="Gene3D" id="3.40.50.200">
    <property type="entry name" value="Peptidase S8/S53 domain"/>
    <property type="match status" value="1"/>
</dbReference>
<evidence type="ECO:0000256" key="3">
    <source>
        <dbReference type="ARBA" id="ARBA00022670"/>
    </source>
</evidence>
<dbReference type="PRINTS" id="PR00723">
    <property type="entry name" value="SUBTILISIN"/>
</dbReference>
<keyword evidence="11" id="KW-0865">Zymogen</keyword>